<keyword evidence="7 8" id="KW-0472">Membrane</keyword>
<feature type="transmembrane region" description="Helical" evidence="8">
    <location>
        <begin position="60"/>
        <end position="81"/>
    </location>
</feature>
<evidence type="ECO:0000256" key="1">
    <source>
        <dbReference type="ARBA" id="ARBA00004651"/>
    </source>
</evidence>
<sequence length="377" mass="42141">MELKLPNYLKYTIILLGLILLLYLLQMFQSFLVPILFSVLFALLLLPISERLEKRMPRSLAIITSIVFIILILGLLIYLLSMQIASFSEEMKNISDKLLVFVNKIQQFLFQKFGIQPTSKNELLSKNLTALQETGTRFLGSTISVTTGALSVITLIPIYIFCMLYYRDHFRRFIFQCISRDKRDAFMTTMDNIQKVVESYISGLMIVIVIVAILNTIGLMIMGVPYAIFFGAFASVLTVIPYIGILIGALLPALFTLIQTGSLFNALIVVGIFTFVQFLEGNFITPNITGSKVSINPFAAILALIIGGEIWGAAGMILSIPVIAMLKVVFDAYEPLRPIGFLLGDTSQKNTEPGFFSNLITRIKKKLKSQPSEQETK</sequence>
<name>A0A512AVD6_9BACT</name>
<evidence type="ECO:0000256" key="8">
    <source>
        <dbReference type="SAM" id="Phobius"/>
    </source>
</evidence>
<evidence type="ECO:0000256" key="6">
    <source>
        <dbReference type="ARBA" id="ARBA00022989"/>
    </source>
</evidence>
<feature type="transmembrane region" description="Helical" evidence="8">
    <location>
        <begin position="7"/>
        <end position="25"/>
    </location>
</feature>
<feature type="transmembrane region" description="Helical" evidence="8">
    <location>
        <begin position="299"/>
        <end position="326"/>
    </location>
</feature>
<feature type="transmembrane region" description="Helical" evidence="8">
    <location>
        <begin position="263"/>
        <end position="279"/>
    </location>
</feature>
<keyword evidence="5 8" id="KW-0812">Transmembrane</keyword>
<evidence type="ECO:0000256" key="7">
    <source>
        <dbReference type="ARBA" id="ARBA00023136"/>
    </source>
</evidence>
<dbReference type="RefSeq" id="WP_146896277.1">
    <property type="nucleotide sequence ID" value="NZ_BJYS01000007.1"/>
</dbReference>
<comment type="subcellular location">
    <subcellularLocation>
        <location evidence="1">Cell membrane</location>
        <topology evidence="1">Multi-pass membrane protein</topology>
    </subcellularLocation>
</comment>
<keyword evidence="3" id="KW-0813">Transport</keyword>
<proteinExistence type="inferred from homology"/>
<evidence type="ECO:0000256" key="3">
    <source>
        <dbReference type="ARBA" id="ARBA00022448"/>
    </source>
</evidence>
<evidence type="ECO:0000256" key="5">
    <source>
        <dbReference type="ARBA" id="ARBA00022692"/>
    </source>
</evidence>
<feature type="transmembrane region" description="Helical" evidence="8">
    <location>
        <begin position="200"/>
        <end position="221"/>
    </location>
</feature>
<dbReference type="InterPro" id="IPR002549">
    <property type="entry name" value="AI-2E-like"/>
</dbReference>
<evidence type="ECO:0000256" key="4">
    <source>
        <dbReference type="ARBA" id="ARBA00022475"/>
    </source>
</evidence>
<dbReference type="GO" id="GO:0055085">
    <property type="term" value="P:transmembrane transport"/>
    <property type="evidence" value="ECO:0007669"/>
    <property type="project" value="TreeGrafter"/>
</dbReference>
<evidence type="ECO:0000313" key="9">
    <source>
        <dbReference type="EMBL" id="GEO03675.1"/>
    </source>
</evidence>
<feature type="transmembrane region" description="Helical" evidence="8">
    <location>
        <begin position="31"/>
        <end position="48"/>
    </location>
</feature>
<reference evidence="9 10" key="1">
    <citation type="submission" date="2019-07" db="EMBL/GenBank/DDBJ databases">
        <title>Whole genome shotgun sequence of Adhaeribacter aerolatus NBRC 106133.</title>
        <authorList>
            <person name="Hosoyama A."/>
            <person name="Uohara A."/>
            <person name="Ohji S."/>
            <person name="Ichikawa N."/>
        </authorList>
    </citation>
    <scope>NUCLEOTIDE SEQUENCE [LARGE SCALE GENOMIC DNA]</scope>
    <source>
        <strain evidence="9 10">NBRC 106133</strain>
    </source>
</reference>
<dbReference type="EMBL" id="BJYS01000007">
    <property type="protein sequence ID" value="GEO03675.1"/>
    <property type="molecule type" value="Genomic_DNA"/>
</dbReference>
<organism evidence="9 10">
    <name type="scientific">Adhaeribacter aerolatus</name>
    <dbReference type="NCBI Taxonomy" id="670289"/>
    <lineage>
        <taxon>Bacteria</taxon>
        <taxon>Pseudomonadati</taxon>
        <taxon>Bacteroidota</taxon>
        <taxon>Cytophagia</taxon>
        <taxon>Cytophagales</taxon>
        <taxon>Hymenobacteraceae</taxon>
        <taxon>Adhaeribacter</taxon>
    </lineage>
</organism>
<evidence type="ECO:0000313" key="10">
    <source>
        <dbReference type="Proteomes" id="UP000321532"/>
    </source>
</evidence>
<feature type="transmembrane region" description="Helical" evidence="8">
    <location>
        <begin position="227"/>
        <end position="251"/>
    </location>
</feature>
<dbReference type="Pfam" id="PF01594">
    <property type="entry name" value="AI-2E_transport"/>
    <property type="match status" value="1"/>
</dbReference>
<keyword evidence="10" id="KW-1185">Reference proteome</keyword>
<accession>A0A512AVD6</accession>
<dbReference type="PANTHER" id="PTHR21716:SF53">
    <property type="entry name" value="PERMEASE PERM-RELATED"/>
    <property type="match status" value="1"/>
</dbReference>
<dbReference type="Proteomes" id="UP000321532">
    <property type="component" value="Unassembled WGS sequence"/>
</dbReference>
<protein>
    <submittedName>
        <fullName evidence="9">AI-2E family transporter</fullName>
    </submittedName>
</protein>
<feature type="transmembrane region" description="Helical" evidence="8">
    <location>
        <begin position="143"/>
        <end position="166"/>
    </location>
</feature>
<keyword evidence="6 8" id="KW-1133">Transmembrane helix</keyword>
<dbReference type="OrthoDB" id="9793390at2"/>
<evidence type="ECO:0000256" key="2">
    <source>
        <dbReference type="ARBA" id="ARBA00009773"/>
    </source>
</evidence>
<dbReference type="PANTHER" id="PTHR21716">
    <property type="entry name" value="TRANSMEMBRANE PROTEIN"/>
    <property type="match status" value="1"/>
</dbReference>
<keyword evidence="4" id="KW-1003">Cell membrane</keyword>
<comment type="caution">
    <text evidence="9">The sequence shown here is derived from an EMBL/GenBank/DDBJ whole genome shotgun (WGS) entry which is preliminary data.</text>
</comment>
<dbReference type="GO" id="GO:0005886">
    <property type="term" value="C:plasma membrane"/>
    <property type="evidence" value="ECO:0007669"/>
    <property type="project" value="UniProtKB-SubCell"/>
</dbReference>
<gene>
    <name evidence="9" type="ORF">AAE02nite_13390</name>
</gene>
<comment type="similarity">
    <text evidence="2">Belongs to the autoinducer-2 exporter (AI-2E) (TC 2.A.86) family.</text>
</comment>
<dbReference type="AlphaFoldDB" id="A0A512AVD6"/>